<dbReference type="InterPro" id="IPR020904">
    <property type="entry name" value="Sc_DH/Rdtase_CS"/>
</dbReference>
<dbReference type="RefSeq" id="WP_091380742.1">
    <property type="nucleotide sequence ID" value="NZ_LT629740.1"/>
</dbReference>
<keyword evidence="2" id="KW-0560">Oxidoreductase</keyword>
<dbReference type="InterPro" id="IPR036291">
    <property type="entry name" value="NAD(P)-bd_dom_sf"/>
</dbReference>
<dbReference type="Pfam" id="PF00106">
    <property type="entry name" value="adh_short"/>
    <property type="match status" value="1"/>
</dbReference>
<dbReference type="PANTHER" id="PTHR44196:SF1">
    <property type="entry name" value="DEHYDROGENASE_REDUCTASE SDR FAMILY MEMBER 7B"/>
    <property type="match status" value="1"/>
</dbReference>
<reference evidence="4 5" key="1">
    <citation type="submission" date="2016-10" db="EMBL/GenBank/DDBJ databases">
        <authorList>
            <person name="de Groot N.N."/>
        </authorList>
    </citation>
    <scope>NUCLEOTIDE SEQUENCE [LARGE SCALE GENOMIC DNA]</scope>
    <source>
        <strain evidence="4 5">MP1X4</strain>
    </source>
</reference>
<gene>
    <name evidence="4" type="ORF">SAMN05216490_3435</name>
</gene>
<dbReference type="OrthoDB" id="9810734at2"/>
<dbReference type="AlphaFoldDB" id="A0A1H2A9B1"/>
<dbReference type="GO" id="GO:0016491">
    <property type="term" value="F:oxidoreductase activity"/>
    <property type="evidence" value="ECO:0007669"/>
    <property type="project" value="UniProtKB-KW"/>
</dbReference>
<comment type="similarity">
    <text evidence="1 3">Belongs to the short-chain dehydrogenases/reductases (SDR) family.</text>
</comment>
<organism evidence="4 5">
    <name type="scientific">Mucilaginibacter mallensis</name>
    <dbReference type="NCBI Taxonomy" id="652787"/>
    <lineage>
        <taxon>Bacteria</taxon>
        <taxon>Pseudomonadati</taxon>
        <taxon>Bacteroidota</taxon>
        <taxon>Sphingobacteriia</taxon>
        <taxon>Sphingobacteriales</taxon>
        <taxon>Sphingobacteriaceae</taxon>
        <taxon>Mucilaginibacter</taxon>
    </lineage>
</organism>
<protein>
    <submittedName>
        <fullName evidence="4">Uncharacterized oxidoreductase</fullName>
    </submittedName>
</protein>
<sequence length="258" mass="28541">MELKNNTILITGGTSGFGHEFATKLLNLGNIVIITGRDQTKLDLIKKTLPQIHTFKSDVSDAEQITQLYQQVTSQFPDLNMLINNAGEMRKISLHDSSIDINDITREIDINLIGPIRMVQQFLPHLKSKPSAAILNVTSGIALIPFPIAPIYGATKAGLRSYTKSLRIQLKNTNIKVFELVAPGSKTPLNDKFNNMDGFDEKLLMEPGKLIDTAIKGLQNDKLEIYPGIARLLLIMSRIFPAFMLKQLSKPGAKEMAG</sequence>
<dbReference type="PANTHER" id="PTHR44196">
    <property type="entry name" value="DEHYDROGENASE/REDUCTASE SDR FAMILY MEMBER 7B"/>
    <property type="match status" value="1"/>
</dbReference>
<evidence type="ECO:0000256" key="2">
    <source>
        <dbReference type="ARBA" id="ARBA00023002"/>
    </source>
</evidence>
<dbReference type="Proteomes" id="UP000199679">
    <property type="component" value="Chromosome I"/>
</dbReference>
<accession>A0A1H2A9B1</accession>
<dbReference type="SUPFAM" id="SSF51735">
    <property type="entry name" value="NAD(P)-binding Rossmann-fold domains"/>
    <property type="match status" value="1"/>
</dbReference>
<evidence type="ECO:0000313" key="4">
    <source>
        <dbReference type="EMBL" id="SDT42571.1"/>
    </source>
</evidence>
<dbReference type="GO" id="GO:0016020">
    <property type="term" value="C:membrane"/>
    <property type="evidence" value="ECO:0007669"/>
    <property type="project" value="TreeGrafter"/>
</dbReference>
<dbReference type="PRINTS" id="PR00081">
    <property type="entry name" value="GDHRDH"/>
</dbReference>
<dbReference type="InterPro" id="IPR002347">
    <property type="entry name" value="SDR_fam"/>
</dbReference>
<evidence type="ECO:0000256" key="3">
    <source>
        <dbReference type="RuleBase" id="RU000363"/>
    </source>
</evidence>
<dbReference type="EMBL" id="LT629740">
    <property type="protein sequence ID" value="SDT42571.1"/>
    <property type="molecule type" value="Genomic_DNA"/>
</dbReference>
<dbReference type="PRINTS" id="PR00080">
    <property type="entry name" value="SDRFAMILY"/>
</dbReference>
<dbReference type="PROSITE" id="PS00061">
    <property type="entry name" value="ADH_SHORT"/>
    <property type="match status" value="1"/>
</dbReference>
<proteinExistence type="inferred from homology"/>
<evidence type="ECO:0000256" key="1">
    <source>
        <dbReference type="ARBA" id="ARBA00006484"/>
    </source>
</evidence>
<name>A0A1H2A9B1_MUCMA</name>
<dbReference type="STRING" id="652787.SAMN05216490_3435"/>
<dbReference type="Gene3D" id="3.40.50.720">
    <property type="entry name" value="NAD(P)-binding Rossmann-like Domain"/>
    <property type="match status" value="1"/>
</dbReference>
<evidence type="ECO:0000313" key="5">
    <source>
        <dbReference type="Proteomes" id="UP000199679"/>
    </source>
</evidence>
<keyword evidence="5" id="KW-1185">Reference proteome</keyword>